<keyword evidence="2" id="KW-1185">Reference proteome</keyword>
<dbReference type="OrthoDB" id="9218575at2759"/>
<accession>A0A2I0UB67</accession>
<dbReference type="AlphaFoldDB" id="A0A2I0UB67"/>
<organism evidence="1 2">
    <name type="scientific">Limosa lapponica baueri</name>
    <dbReference type="NCBI Taxonomy" id="1758121"/>
    <lineage>
        <taxon>Eukaryota</taxon>
        <taxon>Metazoa</taxon>
        <taxon>Chordata</taxon>
        <taxon>Craniata</taxon>
        <taxon>Vertebrata</taxon>
        <taxon>Euteleostomi</taxon>
        <taxon>Archelosauria</taxon>
        <taxon>Archosauria</taxon>
        <taxon>Dinosauria</taxon>
        <taxon>Saurischia</taxon>
        <taxon>Theropoda</taxon>
        <taxon>Coelurosauria</taxon>
        <taxon>Aves</taxon>
        <taxon>Neognathae</taxon>
        <taxon>Neoaves</taxon>
        <taxon>Charadriiformes</taxon>
        <taxon>Scolopacidae</taxon>
        <taxon>Limosa</taxon>
    </lineage>
</organism>
<gene>
    <name evidence="1" type="ORF">llap_6461</name>
</gene>
<sequence length="154" mass="16939">MDAVLQVESHQSRIEGQNYLPRSAGHASFDAAQDMVGFLGCKHTLLAHTQLFIYRYSQILLLRAALNVFIPQPVLIPGLSLTQVQDPPLCLIDLHKVHMGPLLKSVQVPLDGIPSLRHVNCTTQLGVVCKLAEGAPSPTVDVTDEDTKQCWSQY</sequence>
<dbReference type="EMBL" id="KZ505922">
    <property type="protein sequence ID" value="PKU43223.1"/>
    <property type="molecule type" value="Genomic_DNA"/>
</dbReference>
<reference evidence="2" key="1">
    <citation type="submission" date="2017-11" db="EMBL/GenBank/DDBJ databases">
        <authorList>
            <person name="Lima N.C."/>
            <person name="Parody-Merino A.M."/>
            <person name="Battley P.F."/>
            <person name="Fidler A.E."/>
            <person name="Prosdocimi F."/>
        </authorList>
    </citation>
    <scope>NUCLEOTIDE SEQUENCE [LARGE SCALE GENOMIC DNA]</scope>
</reference>
<protein>
    <submittedName>
        <fullName evidence="1">Uncharacterized protein</fullName>
    </submittedName>
</protein>
<proteinExistence type="predicted"/>
<dbReference type="Proteomes" id="UP000233556">
    <property type="component" value="Unassembled WGS sequence"/>
</dbReference>
<reference evidence="2" key="2">
    <citation type="submission" date="2017-12" db="EMBL/GenBank/DDBJ databases">
        <title>Genome sequence of the Bar-tailed Godwit (Limosa lapponica baueri).</title>
        <authorList>
            <person name="Lima N.C.B."/>
            <person name="Parody-Merino A.M."/>
            <person name="Battley P.F."/>
            <person name="Fidler A.E."/>
            <person name="Prosdocimi F."/>
        </authorList>
    </citation>
    <scope>NUCLEOTIDE SEQUENCE [LARGE SCALE GENOMIC DNA]</scope>
</reference>
<evidence type="ECO:0000313" key="2">
    <source>
        <dbReference type="Proteomes" id="UP000233556"/>
    </source>
</evidence>
<evidence type="ECO:0000313" key="1">
    <source>
        <dbReference type="EMBL" id="PKU43223.1"/>
    </source>
</evidence>
<name>A0A2I0UB67_LIMLA</name>